<feature type="binding site" description="axial binding residue" evidence="11">
    <location>
        <position position="475"/>
    </location>
    <ligand>
        <name>heme</name>
        <dbReference type="ChEBI" id="CHEBI:30413"/>
    </ligand>
    <ligandPart>
        <name>Fe</name>
        <dbReference type="ChEBI" id="CHEBI:18248"/>
    </ligandPart>
</feature>
<dbReference type="InterPro" id="IPR001128">
    <property type="entry name" value="Cyt_P450"/>
</dbReference>
<keyword evidence="9 11" id="KW-0408">Iron</keyword>
<evidence type="ECO:0000256" key="3">
    <source>
        <dbReference type="ARBA" id="ARBA00010617"/>
    </source>
</evidence>
<reference evidence="13" key="1">
    <citation type="submission" date="2020-06" db="EMBL/GenBank/DDBJ databases">
        <title>WGS assembly of Ceratodon purpureus strain R40.</title>
        <authorList>
            <person name="Carey S.B."/>
            <person name="Jenkins J."/>
            <person name="Shu S."/>
            <person name="Lovell J.T."/>
            <person name="Sreedasyam A."/>
            <person name="Maumus F."/>
            <person name="Tiley G.P."/>
            <person name="Fernandez-Pozo N."/>
            <person name="Barry K."/>
            <person name="Chen C."/>
            <person name="Wang M."/>
            <person name="Lipzen A."/>
            <person name="Daum C."/>
            <person name="Saski C.A."/>
            <person name="Payton A.C."/>
            <person name="Mcbreen J.C."/>
            <person name="Conrad R.E."/>
            <person name="Kollar L.M."/>
            <person name="Olsson S."/>
            <person name="Huttunen S."/>
            <person name="Landis J.B."/>
            <person name="Wickett N.J."/>
            <person name="Johnson M.G."/>
            <person name="Rensing S.A."/>
            <person name="Grimwood J."/>
            <person name="Schmutz J."/>
            <person name="Mcdaniel S.F."/>
        </authorList>
    </citation>
    <scope>NUCLEOTIDE SEQUENCE</scope>
    <source>
        <strain evidence="13">R40</strain>
    </source>
</reference>
<comment type="cofactor">
    <cofactor evidence="1 11">
        <name>heme</name>
        <dbReference type="ChEBI" id="CHEBI:30413"/>
    </cofactor>
</comment>
<evidence type="ECO:0000313" key="14">
    <source>
        <dbReference type="Proteomes" id="UP000822688"/>
    </source>
</evidence>
<sequence>MSDLGSGCSSGAETHVIGCLRGIWSDLCERYGYVTLITLVSVLLAVITLSAQKHARTQKLNLPPGPRPWPIIGSLHLLGTLPHKCLTDLARNYGPVMSVQLGQRLCIVATSLEAAMEFLKHQGANFSSRPYLRSAKLIMPNDISFQPMTPIQRHLKKIVVTELTSAKRLEASKDIRRQEAEYMIRTISQETGPIKLSTCLNVMTTNILTRLLLDKRFMRTAGDQNVSEIMEFVEIVKETMQCYGAIHLQDVFNYIPQWFDPSGWDTRSRKLGARLESFHTKMVNEHREKRRRSAVSEGEKNMLDVLLEELEKPEHGVTEEYIKGAVWNTLLAGTDTSSVTSEWAMAEVLKNPTLMENARSELDRVVGKNRIVQESDIPNLAYIQAILKETLRLHAPVSMLLPHESINATKAFGYEIPANTWLIVNFWGMARDPTIWDNPMEFKPERFLEGGPNEQTDFRGQHFEFIPFGSGRRICPGMTFGWITVNLEVANLLHAFDWSLPHGMAPEDLDMSEGPGIVVSMLDPLVAIAKPRLPSHLYQV</sequence>
<dbReference type="Gene3D" id="1.10.630.10">
    <property type="entry name" value="Cytochrome P450"/>
    <property type="match status" value="1"/>
</dbReference>
<evidence type="ECO:0000256" key="8">
    <source>
        <dbReference type="ARBA" id="ARBA00023002"/>
    </source>
</evidence>
<dbReference type="GO" id="GO:0005506">
    <property type="term" value="F:iron ion binding"/>
    <property type="evidence" value="ECO:0007669"/>
    <property type="project" value="InterPro"/>
</dbReference>
<dbReference type="GO" id="GO:0016020">
    <property type="term" value="C:membrane"/>
    <property type="evidence" value="ECO:0007669"/>
    <property type="project" value="UniProtKB-SubCell"/>
</dbReference>
<dbReference type="CDD" id="cd20618">
    <property type="entry name" value="CYP71_clan"/>
    <property type="match status" value="1"/>
</dbReference>
<dbReference type="FunFam" id="1.10.630.10:FF:000097">
    <property type="entry name" value="Cytochrome P-450 19"/>
    <property type="match status" value="1"/>
</dbReference>
<keyword evidence="5" id="KW-0812">Transmembrane</keyword>
<keyword evidence="10" id="KW-0472">Membrane</keyword>
<keyword evidence="6 11" id="KW-0479">Metal-binding</keyword>
<dbReference type="Pfam" id="PF00067">
    <property type="entry name" value="p450"/>
    <property type="match status" value="1"/>
</dbReference>
<name>A0A8T0I7M5_CERPU</name>
<dbReference type="Proteomes" id="UP000822688">
    <property type="component" value="Chromosome 4"/>
</dbReference>
<evidence type="ECO:0000256" key="11">
    <source>
        <dbReference type="PIRSR" id="PIRSR602401-1"/>
    </source>
</evidence>
<evidence type="ECO:0000256" key="9">
    <source>
        <dbReference type="ARBA" id="ARBA00023004"/>
    </source>
</evidence>
<dbReference type="GO" id="GO:0044550">
    <property type="term" value="P:secondary metabolite biosynthetic process"/>
    <property type="evidence" value="ECO:0007669"/>
    <property type="project" value="UniProtKB-ARBA"/>
</dbReference>
<organism evidence="13 14">
    <name type="scientific">Ceratodon purpureus</name>
    <name type="common">Fire moss</name>
    <name type="synonym">Dicranum purpureum</name>
    <dbReference type="NCBI Taxonomy" id="3225"/>
    <lineage>
        <taxon>Eukaryota</taxon>
        <taxon>Viridiplantae</taxon>
        <taxon>Streptophyta</taxon>
        <taxon>Embryophyta</taxon>
        <taxon>Bryophyta</taxon>
        <taxon>Bryophytina</taxon>
        <taxon>Bryopsida</taxon>
        <taxon>Dicranidae</taxon>
        <taxon>Pseudoditrichales</taxon>
        <taxon>Ditrichaceae</taxon>
        <taxon>Ceratodon</taxon>
    </lineage>
</organism>
<evidence type="ECO:0000256" key="12">
    <source>
        <dbReference type="RuleBase" id="RU000461"/>
    </source>
</evidence>
<keyword evidence="4 11" id="KW-0349">Heme</keyword>
<evidence type="ECO:0000256" key="10">
    <source>
        <dbReference type="ARBA" id="ARBA00023136"/>
    </source>
</evidence>
<proteinExistence type="inferred from homology"/>
<evidence type="ECO:0000256" key="1">
    <source>
        <dbReference type="ARBA" id="ARBA00001971"/>
    </source>
</evidence>
<comment type="caution">
    <text evidence="13">The sequence shown here is derived from an EMBL/GenBank/DDBJ whole genome shotgun (WGS) entry which is preliminary data.</text>
</comment>
<dbReference type="AlphaFoldDB" id="A0A8T0I7M5"/>
<keyword evidence="7" id="KW-1133">Transmembrane helix</keyword>
<dbReference type="GO" id="GO:0016705">
    <property type="term" value="F:oxidoreductase activity, acting on paired donors, with incorporation or reduction of molecular oxygen"/>
    <property type="evidence" value="ECO:0007669"/>
    <property type="project" value="InterPro"/>
</dbReference>
<dbReference type="EMBL" id="CM026424">
    <property type="protein sequence ID" value="KAG0578488.1"/>
    <property type="molecule type" value="Genomic_DNA"/>
</dbReference>
<dbReference type="PANTHER" id="PTHR47944:SF4">
    <property type="entry name" value="OS09G0441700 PROTEIN"/>
    <property type="match status" value="1"/>
</dbReference>
<evidence type="ECO:0000256" key="2">
    <source>
        <dbReference type="ARBA" id="ARBA00004167"/>
    </source>
</evidence>
<dbReference type="PANTHER" id="PTHR47944">
    <property type="entry name" value="CYTOCHROME P450 98A9"/>
    <property type="match status" value="1"/>
</dbReference>
<evidence type="ECO:0000256" key="7">
    <source>
        <dbReference type="ARBA" id="ARBA00022989"/>
    </source>
</evidence>
<dbReference type="SUPFAM" id="SSF48264">
    <property type="entry name" value="Cytochrome P450"/>
    <property type="match status" value="1"/>
</dbReference>
<dbReference type="InterPro" id="IPR017972">
    <property type="entry name" value="Cyt_P450_CS"/>
</dbReference>
<dbReference type="GO" id="GO:0020037">
    <property type="term" value="F:heme binding"/>
    <property type="evidence" value="ECO:0007669"/>
    <property type="project" value="InterPro"/>
</dbReference>
<dbReference type="GO" id="GO:0004497">
    <property type="term" value="F:monooxygenase activity"/>
    <property type="evidence" value="ECO:0007669"/>
    <property type="project" value="UniProtKB-KW"/>
</dbReference>
<protein>
    <recommendedName>
        <fullName evidence="15">Cytochrome P450</fullName>
    </recommendedName>
</protein>
<dbReference type="PRINTS" id="PR00463">
    <property type="entry name" value="EP450I"/>
</dbReference>
<keyword evidence="14" id="KW-1185">Reference proteome</keyword>
<evidence type="ECO:0000256" key="5">
    <source>
        <dbReference type="ARBA" id="ARBA00022692"/>
    </source>
</evidence>
<evidence type="ECO:0000256" key="6">
    <source>
        <dbReference type="ARBA" id="ARBA00022723"/>
    </source>
</evidence>
<comment type="similarity">
    <text evidence="3 12">Belongs to the cytochrome P450 family.</text>
</comment>
<evidence type="ECO:0000313" key="13">
    <source>
        <dbReference type="EMBL" id="KAG0578488.1"/>
    </source>
</evidence>
<dbReference type="InterPro" id="IPR002401">
    <property type="entry name" value="Cyt_P450_E_grp-I"/>
</dbReference>
<evidence type="ECO:0008006" key="15">
    <source>
        <dbReference type="Google" id="ProtNLM"/>
    </source>
</evidence>
<accession>A0A8T0I7M5</accession>
<evidence type="ECO:0000256" key="4">
    <source>
        <dbReference type="ARBA" id="ARBA00022617"/>
    </source>
</evidence>
<comment type="subcellular location">
    <subcellularLocation>
        <location evidence="2">Membrane</location>
        <topology evidence="2">Single-pass membrane protein</topology>
    </subcellularLocation>
</comment>
<dbReference type="PRINTS" id="PR00385">
    <property type="entry name" value="P450"/>
</dbReference>
<keyword evidence="12" id="KW-0503">Monooxygenase</keyword>
<keyword evidence="8 12" id="KW-0560">Oxidoreductase</keyword>
<gene>
    <name evidence="13" type="ORF">KC19_4G026700</name>
</gene>
<dbReference type="PROSITE" id="PS00086">
    <property type="entry name" value="CYTOCHROME_P450"/>
    <property type="match status" value="1"/>
</dbReference>
<dbReference type="InterPro" id="IPR036396">
    <property type="entry name" value="Cyt_P450_sf"/>
</dbReference>